<keyword evidence="1" id="KW-0812">Transmembrane</keyword>
<keyword evidence="1" id="KW-0472">Membrane</keyword>
<name>A0A9D6YZA1_9BACT</name>
<organism evidence="3 4">
    <name type="scientific">Desulfomonile tiedjei</name>
    <dbReference type="NCBI Taxonomy" id="2358"/>
    <lineage>
        <taxon>Bacteria</taxon>
        <taxon>Pseudomonadati</taxon>
        <taxon>Thermodesulfobacteriota</taxon>
        <taxon>Desulfomonilia</taxon>
        <taxon>Desulfomonilales</taxon>
        <taxon>Desulfomonilaceae</taxon>
        <taxon>Desulfomonile</taxon>
    </lineage>
</organism>
<feature type="transmembrane region" description="Helical" evidence="1">
    <location>
        <begin position="12"/>
        <end position="30"/>
    </location>
</feature>
<dbReference type="Proteomes" id="UP000807825">
    <property type="component" value="Unassembled WGS sequence"/>
</dbReference>
<evidence type="ECO:0000313" key="4">
    <source>
        <dbReference type="Proteomes" id="UP000807825"/>
    </source>
</evidence>
<comment type="caution">
    <text evidence="3">The sequence shown here is derived from an EMBL/GenBank/DDBJ whole genome shotgun (WGS) entry which is preliminary data.</text>
</comment>
<protein>
    <submittedName>
        <fullName evidence="3">MCE family protein</fullName>
    </submittedName>
</protein>
<gene>
    <name evidence="3" type="ORF">HY912_03790</name>
</gene>
<dbReference type="PANTHER" id="PTHR36698:SF3">
    <property type="entry name" value="ABC-TYPE TRANSPORT AUXILIARY LIPOPROTEIN COMPONENT DOMAIN-CONTAINING PROTEIN"/>
    <property type="match status" value="1"/>
</dbReference>
<proteinExistence type="predicted"/>
<dbReference type="PANTHER" id="PTHR36698">
    <property type="entry name" value="BLL5892 PROTEIN"/>
    <property type="match status" value="1"/>
</dbReference>
<dbReference type="Pfam" id="PF02470">
    <property type="entry name" value="MlaD"/>
    <property type="match status" value="1"/>
</dbReference>
<feature type="domain" description="Mce/MlaD" evidence="2">
    <location>
        <begin position="37"/>
        <end position="113"/>
    </location>
</feature>
<dbReference type="EMBL" id="JACRDE010000114">
    <property type="protein sequence ID" value="MBI5248593.1"/>
    <property type="molecule type" value="Genomic_DNA"/>
</dbReference>
<reference evidence="3" key="1">
    <citation type="submission" date="2020-07" db="EMBL/GenBank/DDBJ databases">
        <title>Huge and variable diversity of episymbiotic CPR bacteria and DPANN archaea in groundwater ecosystems.</title>
        <authorList>
            <person name="He C.Y."/>
            <person name="Keren R."/>
            <person name="Whittaker M."/>
            <person name="Farag I.F."/>
            <person name="Doudna J."/>
            <person name="Cate J.H.D."/>
            <person name="Banfield J.F."/>
        </authorList>
    </citation>
    <scope>NUCLEOTIDE SEQUENCE</scope>
    <source>
        <strain evidence="3">NC_groundwater_1664_Pr3_B-0.1um_52_9</strain>
    </source>
</reference>
<dbReference type="AlphaFoldDB" id="A0A9D6YZA1"/>
<evidence type="ECO:0000256" key="1">
    <source>
        <dbReference type="SAM" id="Phobius"/>
    </source>
</evidence>
<evidence type="ECO:0000313" key="3">
    <source>
        <dbReference type="EMBL" id="MBI5248593.1"/>
    </source>
</evidence>
<evidence type="ECO:0000259" key="2">
    <source>
        <dbReference type="Pfam" id="PF02470"/>
    </source>
</evidence>
<dbReference type="InterPro" id="IPR003399">
    <property type="entry name" value="Mce/MlaD"/>
</dbReference>
<accession>A0A9D6YZA1</accession>
<keyword evidence="1" id="KW-1133">Transmembrane helix</keyword>
<sequence length="290" mass="32503">MSSRADKFKIGLFVVSSVTLAVALMIWLGASRYFEDSQTVVALFTESVQGLQVDSPVKFRGVSVGRVKAIRLAPNGTLIEVVMNLNKNFKITSDMGAKMNLLGLTGLKYLEMDTFRPDQQRETIELDFEPKYPVITTYPSDISEIGSALENIFQKVKGVDLARISSNLEHVTGRLDKILSDPKLEHLGSDTADTMRELKEAARKVNEEITRAQPAKNFTKTMEKAAEFLQEGAETSRSADRLIRRTDNNLNRLSQKLDRTADNLIDFTRMIRQKPSSIIFGPDEKAGQKR</sequence>